<comment type="subcellular location">
    <subcellularLocation>
        <location evidence="2">Cell membrane</location>
        <topology evidence="2">Multi-pass membrane protein</topology>
    </subcellularLocation>
</comment>
<evidence type="ECO:0000256" key="6">
    <source>
        <dbReference type="ARBA" id="ARBA00012487"/>
    </source>
</evidence>
<evidence type="ECO:0000313" key="20">
    <source>
        <dbReference type="EMBL" id="MDH5832084.1"/>
    </source>
</evidence>
<dbReference type="InterPro" id="IPR000374">
    <property type="entry name" value="PC_trans"/>
</dbReference>
<evidence type="ECO:0000256" key="13">
    <source>
        <dbReference type="ARBA" id="ARBA00022989"/>
    </source>
</evidence>
<keyword evidence="9" id="KW-0444">Lipid biosynthesis</keyword>
<evidence type="ECO:0000256" key="10">
    <source>
        <dbReference type="ARBA" id="ARBA00022679"/>
    </source>
</evidence>
<dbReference type="Proteomes" id="UP001156831">
    <property type="component" value="Unassembled WGS sequence"/>
</dbReference>
<gene>
    <name evidence="20" type="ORF">QFW80_16320</name>
</gene>
<keyword evidence="12 18" id="KW-0548">Nucleotidyltransferase</keyword>
<keyword evidence="8" id="KW-1003">Cell membrane</keyword>
<keyword evidence="13 19" id="KW-1133">Transmembrane helix</keyword>
<dbReference type="EMBL" id="JARXRN010000028">
    <property type="protein sequence ID" value="MDH5832084.1"/>
    <property type="molecule type" value="Genomic_DNA"/>
</dbReference>
<feature type="transmembrane region" description="Helical" evidence="19">
    <location>
        <begin position="156"/>
        <end position="175"/>
    </location>
</feature>
<name>A0ABT6JN27_9GAMM</name>
<dbReference type="PANTHER" id="PTHR46382:SF1">
    <property type="entry name" value="PHOSPHATIDATE CYTIDYLYLTRANSFERASE"/>
    <property type="match status" value="1"/>
</dbReference>
<evidence type="ECO:0000256" key="8">
    <source>
        <dbReference type="ARBA" id="ARBA00022475"/>
    </source>
</evidence>
<comment type="pathway">
    <text evidence="3 18">Phospholipid metabolism; CDP-diacylglycerol biosynthesis; CDP-diacylglycerol from sn-glycerol 3-phosphate: step 3/3.</text>
</comment>
<keyword evidence="11 18" id="KW-0812">Transmembrane</keyword>
<feature type="transmembrane region" description="Helical" evidence="19">
    <location>
        <begin position="56"/>
        <end position="74"/>
    </location>
</feature>
<proteinExistence type="inferred from homology"/>
<evidence type="ECO:0000256" key="7">
    <source>
        <dbReference type="ARBA" id="ARBA00019373"/>
    </source>
</evidence>
<evidence type="ECO:0000256" key="14">
    <source>
        <dbReference type="ARBA" id="ARBA00023098"/>
    </source>
</evidence>
<feature type="transmembrane region" description="Helical" evidence="19">
    <location>
        <begin position="225"/>
        <end position="245"/>
    </location>
</feature>
<evidence type="ECO:0000256" key="18">
    <source>
        <dbReference type="RuleBase" id="RU003938"/>
    </source>
</evidence>
<dbReference type="RefSeq" id="WP_280603020.1">
    <property type="nucleotide sequence ID" value="NZ_JARXRN010000028.1"/>
</dbReference>
<dbReference type="PROSITE" id="PS01315">
    <property type="entry name" value="CDS"/>
    <property type="match status" value="1"/>
</dbReference>
<keyword evidence="15 19" id="KW-0472">Membrane</keyword>
<evidence type="ECO:0000256" key="16">
    <source>
        <dbReference type="ARBA" id="ARBA00023209"/>
    </source>
</evidence>
<organism evidence="20 21">
    <name type="scientific">Luteimonas rhizosphaericola</name>
    <dbReference type="NCBI Taxonomy" id="3042024"/>
    <lineage>
        <taxon>Bacteria</taxon>
        <taxon>Pseudomonadati</taxon>
        <taxon>Pseudomonadota</taxon>
        <taxon>Gammaproteobacteria</taxon>
        <taxon>Lysobacterales</taxon>
        <taxon>Lysobacteraceae</taxon>
        <taxon>Luteimonas</taxon>
    </lineage>
</organism>
<reference evidence="20 21" key="1">
    <citation type="submission" date="2023-04" db="EMBL/GenBank/DDBJ databases">
        <title>Luteimonas sp. M1R5S18.</title>
        <authorList>
            <person name="Sun J.-Q."/>
        </authorList>
    </citation>
    <scope>NUCLEOTIDE SEQUENCE [LARGE SCALE GENOMIC DNA]</scope>
    <source>
        <strain evidence="20 21">M1R5S18</strain>
    </source>
</reference>
<feature type="transmembrane region" description="Helical" evidence="19">
    <location>
        <begin position="196"/>
        <end position="219"/>
    </location>
</feature>
<comment type="catalytic activity">
    <reaction evidence="1 18">
        <text>a 1,2-diacyl-sn-glycero-3-phosphate + CTP + H(+) = a CDP-1,2-diacyl-sn-glycerol + diphosphate</text>
        <dbReference type="Rhea" id="RHEA:16229"/>
        <dbReference type="ChEBI" id="CHEBI:15378"/>
        <dbReference type="ChEBI" id="CHEBI:33019"/>
        <dbReference type="ChEBI" id="CHEBI:37563"/>
        <dbReference type="ChEBI" id="CHEBI:58332"/>
        <dbReference type="ChEBI" id="CHEBI:58608"/>
        <dbReference type="EC" id="2.7.7.41"/>
    </reaction>
</comment>
<evidence type="ECO:0000256" key="11">
    <source>
        <dbReference type="ARBA" id="ARBA00022692"/>
    </source>
</evidence>
<evidence type="ECO:0000256" key="19">
    <source>
        <dbReference type="SAM" id="Phobius"/>
    </source>
</evidence>
<evidence type="ECO:0000256" key="15">
    <source>
        <dbReference type="ARBA" id="ARBA00023136"/>
    </source>
</evidence>
<dbReference type="GO" id="GO:0004605">
    <property type="term" value="F:phosphatidate cytidylyltransferase activity"/>
    <property type="evidence" value="ECO:0007669"/>
    <property type="project" value="UniProtKB-EC"/>
</dbReference>
<evidence type="ECO:0000256" key="5">
    <source>
        <dbReference type="ARBA" id="ARBA00010185"/>
    </source>
</evidence>
<dbReference type="Pfam" id="PF01148">
    <property type="entry name" value="CTP_transf_1"/>
    <property type="match status" value="1"/>
</dbReference>
<keyword evidence="17" id="KW-1208">Phospholipid metabolism</keyword>
<keyword evidence="16" id="KW-0594">Phospholipid biosynthesis</keyword>
<evidence type="ECO:0000256" key="3">
    <source>
        <dbReference type="ARBA" id="ARBA00005119"/>
    </source>
</evidence>
<evidence type="ECO:0000256" key="12">
    <source>
        <dbReference type="ARBA" id="ARBA00022695"/>
    </source>
</evidence>
<protein>
    <recommendedName>
        <fullName evidence="7 18">Phosphatidate cytidylyltransferase</fullName>
        <ecNumber evidence="6 18">2.7.7.41</ecNumber>
    </recommendedName>
</protein>
<sequence length="291" mass="30884">MTRTRVLAALLMAPLAIAGVLLLPTPWLVALSAIAFLAALWEWFRLSEIDDTLQRTLLLLANLLLMAALVWASPTDSGGSLVLFKLVSMIGVAWWLVAMLWLRHFHFASDHDTHARVFKLAAGTLAVVPAWCALAVLHAGDPAPTGLRLVPQGHVWLLTALMIVWASDTGAYFAGRKFGGRWFARRMAPRISPNKTFEGLGGGLLLAVVVALAMAPLAGAGAAQLPLVALAAVATVLFSVVGDLFESLLKRHVGAKDSGTLIPGHGGVLDRVDSVLAALPAFAVAKIWLGF</sequence>
<keyword evidence="21" id="KW-1185">Reference proteome</keyword>
<evidence type="ECO:0000256" key="4">
    <source>
        <dbReference type="ARBA" id="ARBA00005189"/>
    </source>
</evidence>
<accession>A0ABT6JN27</accession>
<keyword evidence="10 18" id="KW-0808">Transferase</keyword>
<feature type="transmembrane region" description="Helical" evidence="19">
    <location>
        <begin position="117"/>
        <end position="136"/>
    </location>
</feature>
<evidence type="ECO:0000256" key="1">
    <source>
        <dbReference type="ARBA" id="ARBA00001698"/>
    </source>
</evidence>
<comment type="similarity">
    <text evidence="5 18">Belongs to the CDS family.</text>
</comment>
<comment type="pathway">
    <text evidence="4">Lipid metabolism.</text>
</comment>
<comment type="caution">
    <text evidence="20">The sequence shown here is derived from an EMBL/GenBank/DDBJ whole genome shotgun (WGS) entry which is preliminary data.</text>
</comment>
<evidence type="ECO:0000313" key="21">
    <source>
        <dbReference type="Proteomes" id="UP001156831"/>
    </source>
</evidence>
<evidence type="ECO:0000256" key="17">
    <source>
        <dbReference type="ARBA" id="ARBA00023264"/>
    </source>
</evidence>
<evidence type="ECO:0000256" key="9">
    <source>
        <dbReference type="ARBA" id="ARBA00022516"/>
    </source>
</evidence>
<keyword evidence="14" id="KW-0443">Lipid metabolism</keyword>
<feature type="transmembrane region" description="Helical" evidence="19">
    <location>
        <begin position="28"/>
        <end position="44"/>
    </location>
</feature>
<dbReference type="PANTHER" id="PTHR46382">
    <property type="entry name" value="PHOSPHATIDATE CYTIDYLYLTRANSFERASE"/>
    <property type="match status" value="1"/>
</dbReference>
<feature type="transmembrane region" description="Helical" evidence="19">
    <location>
        <begin position="86"/>
        <end position="105"/>
    </location>
</feature>
<dbReference type="EC" id="2.7.7.41" evidence="6 18"/>
<evidence type="ECO:0000256" key="2">
    <source>
        <dbReference type="ARBA" id="ARBA00004651"/>
    </source>
</evidence>